<evidence type="ECO:0000313" key="2">
    <source>
        <dbReference type="Proteomes" id="UP000235925"/>
    </source>
</evidence>
<dbReference type="AlphaFoldDB" id="A0A2N8S1E3"/>
<protein>
    <submittedName>
        <fullName evidence="1">Cation transporter</fullName>
    </submittedName>
</protein>
<name>A0A2N8S1E3_STUST</name>
<dbReference type="EMBL" id="POUN01000003">
    <property type="protein sequence ID" value="PNF80448.1"/>
    <property type="molecule type" value="Genomic_DNA"/>
</dbReference>
<evidence type="ECO:0000313" key="1">
    <source>
        <dbReference type="EMBL" id="PNF80448.1"/>
    </source>
</evidence>
<accession>A0A2N8S1E3</accession>
<organism evidence="1 2">
    <name type="scientific">Stutzerimonas stutzeri</name>
    <name type="common">Pseudomonas stutzeri</name>
    <dbReference type="NCBI Taxonomy" id="316"/>
    <lineage>
        <taxon>Bacteria</taxon>
        <taxon>Pseudomonadati</taxon>
        <taxon>Pseudomonadota</taxon>
        <taxon>Gammaproteobacteria</taxon>
        <taxon>Pseudomonadales</taxon>
        <taxon>Pseudomonadaceae</taxon>
        <taxon>Stutzerimonas</taxon>
    </lineage>
</organism>
<proteinExistence type="predicted"/>
<reference evidence="1 2" key="1">
    <citation type="submission" date="2018-01" db="EMBL/GenBank/DDBJ databases">
        <title>Denitrification phenotypes of diverse strains of Pseudomonas stutzeri.</title>
        <authorList>
            <person name="Milligan D.A."/>
            <person name="Bergaust L."/>
            <person name="Bakken L.R."/>
            <person name="Frostegard A."/>
        </authorList>
    </citation>
    <scope>NUCLEOTIDE SEQUENCE [LARGE SCALE GENOMIC DNA]</scope>
    <source>
        <strain evidence="1 2">KC</strain>
    </source>
</reference>
<gene>
    <name evidence="1" type="ORF">CXK92_09480</name>
</gene>
<sequence>MNLHDLAAHAAAGRIDGLELISLEGGIYLLDIYLQGQRHSLIDERGAVWHLRSVEHARDLLRAVSELPLHLVQQSAYDEMCGLAEGVREPLRVPISMRSQW</sequence>
<dbReference type="RefSeq" id="WP_102824793.1">
    <property type="nucleotide sequence ID" value="NZ_CP139348.1"/>
</dbReference>
<comment type="caution">
    <text evidence="1">The sequence shown here is derived from an EMBL/GenBank/DDBJ whole genome shotgun (WGS) entry which is preliminary data.</text>
</comment>
<dbReference type="OrthoDB" id="7063376at2"/>
<dbReference type="InterPro" id="IPR045508">
    <property type="entry name" value="DUF6482"/>
</dbReference>
<dbReference type="Pfam" id="PF20090">
    <property type="entry name" value="DUF6482"/>
    <property type="match status" value="1"/>
</dbReference>
<dbReference type="Proteomes" id="UP000235925">
    <property type="component" value="Unassembled WGS sequence"/>
</dbReference>